<accession>A0A6I6GRJ7</accession>
<dbReference type="Gene3D" id="3.30.560.10">
    <property type="entry name" value="Glucose Oxidase, domain 3"/>
    <property type="match status" value="1"/>
</dbReference>
<dbReference type="PANTHER" id="PTHR11552:SF147">
    <property type="entry name" value="CHOLINE DEHYDROGENASE, MITOCHONDRIAL"/>
    <property type="match status" value="1"/>
</dbReference>
<name>A0A6I6GRJ7_9PSED</name>
<evidence type="ECO:0000313" key="11">
    <source>
        <dbReference type="Proteomes" id="UP000426235"/>
    </source>
</evidence>
<evidence type="ECO:0000256" key="7">
    <source>
        <dbReference type="RuleBase" id="RU003968"/>
    </source>
</evidence>
<dbReference type="PANTHER" id="PTHR11552">
    <property type="entry name" value="GLUCOSE-METHANOL-CHOLINE GMC OXIDOREDUCTASE"/>
    <property type="match status" value="1"/>
</dbReference>
<evidence type="ECO:0000259" key="9">
    <source>
        <dbReference type="PROSITE" id="PS00624"/>
    </source>
</evidence>
<keyword evidence="3 7" id="KW-0285">Flavoprotein</keyword>
<reference evidence="10" key="1">
    <citation type="submission" date="2019-12" db="EMBL/GenBank/DDBJ databases">
        <title>Hybrid Genome Assemblies of two High G+C Isolates from Undergraduate Microbiology Courses.</title>
        <authorList>
            <person name="Ne Ville C.J."/>
            <person name="Enright D."/>
            <person name="Hernandez I."/>
            <person name="Dodsworth J."/>
            <person name="Orwin P.M."/>
        </authorList>
    </citation>
    <scope>NUCLEOTIDE SEQUENCE [LARGE SCALE GENOMIC DNA]</scope>
    <source>
        <strain evidence="10">Neo</strain>
    </source>
</reference>
<feature type="binding site" evidence="6">
    <location>
        <position position="224"/>
    </location>
    <ligand>
        <name>FAD</name>
        <dbReference type="ChEBI" id="CHEBI:57692"/>
    </ligand>
</feature>
<dbReference type="PIRSF" id="PIRSF000137">
    <property type="entry name" value="Alcohol_oxidase"/>
    <property type="match status" value="1"/>
</dbReference>
<dbReference type="Pfam" id="PF05199">
    <property type="entry name" value="GMC_oxred_C"/>
    <property type="match status" value="1"/>
</dbReference>
<evidence type="ECO:0000313" key="10">
    <source>
        <dbReference type="EMBL" id="QGW77053.1"/>
    </source>
</evidence>
<dbReference type="GO" id="GO:0016614">
    <property type="term" value="F:oxidoreductase activity, acting on CH-OH group of donors"/>
    <property type="evidence" value="ECO:0007669"/>
    <property type="project" value="InterPro"/>
</dbReference>
<organism evidence="10 11">
    <name type="scientific">Pseudomonas alkylphenolica</name>
    <dbReference type="NCBI Taxonomy" id="237609"/>
    <lineage>
        <taxon>Bacteria</taxon>
        <taxon>Pseudomonadati</taxon>
        <taxon>Pseudomonadota</taxon>
        <taxon>Gammaproteobacteria</taxon>
        <taxon>Pseudomonadales</taxon>
        <taxon>Pseudomonadaceae</taxon>
        <taxon>Pseudomonas</taxon>
    </lineage>
</organism>
<protein>
    <submittedName>
        <fullName evidence="10">FAD-dependent oxidoreductase</fullName>
    </submittedName>
</protein>
<dbReference type="InterPro" id="IPR012132">
    <property type="entry name" value="GMC_OxRdtase"/>
</dbReference>
<feature type="domain" description="Glucose-methanol-choline oxidoreductase N-terminal" evidence="9">
    <location>
        <begin position="259"/>
        <end position="273"/>
    </location>
</feature>
<comment type="similarity">
    <text evidence="2 7">Belongs to the GMC oxidoreductase family.</text>
</comment>
<comment type="cofactor">
    <cofactor evidence="1 6">
        <name>FAD</name>
        <dbReference type="ChEBI" id="CHEBI:57692"/>
    </cofactor>
</comment>
<feature type="domain" description="Glucose-methanol-choline oxidoreductase N-terminal" evidence="8">
    <location>
        <begin position="87"/>
        <end position="110"/>
    </location>
</feature>
<evidence type="ECO:0000256" key="2">
    <source>
        <dbReference type="ARBA" id="ARBA00010790"/>
    </source>
</evidence>
<dbReference type="InterPro" id="IPR007867">
    <property type="entry name" value="GMC_OxRtase_C"/>
</dbReference>
<dbReference type="SUPFAM" id="SSF51905">
    <property type="entry name" value="FAD/NAD(P)-binding domain"/>
    <property type="match status" value="1"/>
</dbReference>
<dbReference type="NCBIfam" id="NF002550">
    <property type="entry name" value="PRK02106.1"/>
    <property type="match status" value="1"/>
</dbReference>
<dbReference type="PROSITE" id="PS00624">
    <property type="entry name" value="GMC_OXRED_2"/>
    <property type="match status" value="1"/>
</dbReference>
<sequence length="539" mass="59007">MTTDPINSTFDYLVVGGGSAGCVIASRLSEDPSISVCLIEAGGSDSSVLIHAPVGMVAMLPTRINNWAFQTEVQPGLNGRRGYQPRGKTLGGSSSINAMLYVRGHRHDYDHWAAQGNQGWSYADVLPYFIKSEQNHSLHDDYHGQHGPLSVTEVSCPSALNAAFIQAAQLNGIQRTADYNGAEQEGAFMYQVTQRNGERCSAAKAYLTPNLQRRNLKVLTGATVERVLIESARAVGVQLRHGGQRVVLKARHEVVLSAGSFGSPQVLMLSGIGPQQELHKHGIRITHELPGVGQNLQDHIDYVFTYRSSNNTQTFGFSPTFSWQMLKAMAQWKRERKGLVTSPFAESGAFFKSQPGLSMPDLQLIFVPAIVDDHARKLRPWHGFSCHLTLLRPKSRGTVKLASSDPSAAPLIDPRFFSEPQDLEVLMRGADIQRAILEASPLAPYRGKPLYPLDQHDRQALEQDIRNRADTQYHPVGSCKMGHDPLAVVDDQLRVHGIAGLRVADASIMPTLIGGNTNAPSIMIGEKAADMLLRSRQEG</sequence>
<evidence type="ECO:0000259" key="8">
    <source>
        <dbReference type="PROSITE" id="PS00623"/>
    </source>
</evidence>
<dbReference type="GO" id="GO:0050660">
    <property type="term" value="F:flavin adenine dinucleotide binding"/>
    <property type="evidence" value="ECO:0007669"/>
    <property type="project" value="InterPro"/>
</dbReference>
<dbReference type="PROSITE" id="PS00623">
    <property type="entry name" value="GMC_OXRED_1"/>
    <property type="match status" value="1"/>
</dbReference>
<dbReference type="Pfam" id="PF00732">
    <property type="entry name" value="GMC_oxred_N"/>
    <property type="match status" value="1"/>
</dbReference>
<keyword evidence="5" id="KW-0560">Oxidoreductase</keyword>
<dbReference type="SUPFAM" id="SSF54373">
    <property type="entry name" value="FAD-linked reductases, C-terminal domain"/>
    <property type="match status" value="1"/>
</dbReference>
<keyword evidence="4 6" id="KW-0274">FAD</keyword>
<gene>
    <name evidence="10" type="ORF">GPJ81_10310</name>
</gene>
<evidence type="ECO:0000256" key="4">
    <source>
        <dbReference type="ARBA" id="ARBA00022827"/>
    </source>
</evidence>
<dbReference type="Gene3D" id="3.50.50.60">
    <property type="entry name" value="FAD/NAD(P)-binding domain"/>
    <property type="match status" value="1"/>
</dbReference>
<dbReference type="AlphaFoldDB" id="A0A6I6GRJ7"/>
<dbReference type="InterPro" id="IPR000172">
    <property type="entry name" value="GMC_OxRdtase_N"/>
</dbReference>
<evidence type="ECO:0000256" key="5">
    <source>
        <dbReference type="ARBA" id="ARBA00023002"/>
    </source>
</evidence>
<dbReference type="Proteomes" id="UP000426235">
    <property type="component" value="Chromosome"/>
</dbReference>
<keyword evidence="11" id="KW-1185">Reference proteome</keyword>
<dbReference type="InterPro" id="IPR036188">
    <property type="entry name" value="FAD/NAD-bd_sf"/>
</dbReference>
<evidence type="ECO:0000256" key="3">
    <source>
        <dbReference type="ARBA" id="ARBA00022630"/>
    </source>
</evidence>
<evidence type="ECO:0000256" key="1">
    <source>
        <dbReference type="ARBA" id="ARBA00001974"/>
    </source>
</evidence>
<proteinExistence type="inferred from homology"/>
<dbReference type="RefSeq" id="WP_157192082.1">
    <property type="nucleotide sequence ID" value="NZ_CP046621.1"/>
</dbReference>
<dbReference type="EMBL" id="CP046621">
    <property type="protein sequence ID" value="QGW77053.1"/>
    <property type="molecule type" value="Genomic_DNA"/>
</dbReference>
<evidence type="ECO:0000256" key="6">
    <source>
        <dbReference type="PIRSR" id="PIRSR000137-2"/>
    </source>
</evidence>